<comment type="caution">
    <text evidence="2">The sequence shown here is derived from an EMBL/GenBank/DDBJ whole genome shotgun (WGS) entry which is preliminary data.</text>
</comment>
<keyword evidence="1" id="KW-0812">Transmembrane</keyword>
<protein>
    <submittedName>
        <fullName evidence="2">Uncharacterized protein</fullName>
    </submittedName>
</protein>
<reference evidence="2 3" key="1">
    <citation type="submission" date="2015-05" db="EMBL/GenBank/DDBJ databases">
        <title>Genome sequencing and analysis of members of genus Stenotrophomonas.</title>
        <authorList>
            <person name="Patil P.P."/>
            <person name="Midha S."/>
            <person name="Patil P.B."/>
        </authorList>
    </citation>
    <scope>NUCLEOTIDE SEQUENCE [LARGE SCALE GENOMIC DNA]</scope>
    <source>
        <strain evidence="2 3">DSM 21858</strain>
    </source>
</reference>
<keyword evidence="1" id="KW-0472">Membrane</keyword>
<evidence type="ECO:0000256" key="1">
    <source>
        <dbReference type="SAM" id="Phobius"/>
    </source>
</evidence>
<feature type="transmembrane region" description="Helical" evidence="1">
    <location>
        <begin position="7"/>
        <end position="26"/>
    </location>
</feature>
<proteinExistence type="predicted"/>
<organism evidence="2 3">
    <name type="scientific">Pseudoxanthomonas dokdonensis</name>
    <dbReference type="NCBI Taxonomy" id="344882"/>
    <lineage>
        <taxon>Bacteria</taxon>
        <taxon>Pseudomonadati</taxon>
        <taxon>Pseudomonadota</taxon>
        <taxon>Gammaproteobacteria</taxon>
        <taxon>Lysobacterales</taxon>
        <taxon>Lysobacteraceae</taxon>
        <taxon>Pseudoxanthomonas</taxon>
    </lineage>
</organism>
<keyword evidence="1" id="KW-1133">Transmembrane helix</keyword>
<dbReference type="PATRIC" id="fig|344882.3.peg.2198"/>
<keyword evidence="3" id="KW-1185">Reference proteome</keyword>
<dbReference type="Proteomes" id="UP000052052">
    <property type="component" value="Unassembled WGS sequence"/>
</dbReference>
<gene>
    <name evidence="2" type="ORF">ABB29_04320</name>
</gene>
<sequence>MSKRGLLLVVLNAFSDAIAIAILGIFAEVLYRLFVHFDAMSHGMEFFPMLACFAVAAILIVIKLPSVARAWKAVKKT</sequence>
<dbReference type="EMBL" id="LDJL01000004">
    <property type="protein sequence ID" value="KRG71052.1"/>
    <property type="molecule type" value="Genomic_DNA"/>
</dbReference>
<dbReference type="AlphaFoldDB" id="A0A0R0CLZ1"/>
<evidence type="ECO:0000313" key="2">
    <source>
        <dbReference type="EMBL" id="KRG71052.1"/>
    </source>
</evidence>
<accession>A0A0R0CLZ1</accession>
<name>A0A0R0CLZ1_9GAMM</name>
<feature type="transmembrane region" description="Helical" evidence="1">
    <location>
        <begin position="46"/>
        <end position="66"/>
    </location>
</feature>
<evidence type="ECO:0000313" key="3">
    <source>
        <dbReference type="Proteomes" id="UP000052052"/>
    </source>
</evidence>